<feature type="transmembrane region" description="Helical" evidence="6">
    <location>
        <begin position="7"/>
        <end position="31"/>
    </location>
</feature>
<dbReference type="InterPro" id="IPR051951">
    <property type="entry name" value="UNC-93_regulatory"/>
</dbReference>
<dbReference type="GO" id="GO:0006937">
    <property type="term" value="P:regulation of muscle contraction"/>
    <property type="evidence" value="ECO:0007669"/>
    <property type="project" value="TreeGrafter"/>
</dbReference>
<keyword evidence="4 6" id="KW-1133">Transmembrane helix</keyword>
<dbReference type="PhylomeDB" id="B4H6P9"/>
<feature type="transmembrane region" description="Helical" evidence="6">
    <location>
        <begin position="160"/>
        <end position="177"/>
    </location>
</feature>
<evidence type="ECO:0000256" key="2">
    <source>
        <dbReference type="ARBA" id="ARBA00009172"/>
    </source>
</evidence>
<dbReference type="GO" id="GO:0055120">
    <property type="term" value="C:striated muscle dense body"/>
    <property type="evidence" value="ECO:0007669"/>
    <property type="project" value="TreeGrafter"/>
</dbReference>
<evidence type="ECO:0000313" key="7">
    <source>
        <dbReference type="EMBL" id="EDW33477.1"/>
    </source>
</evidence>
<accession>B4H6P9</accession>
<evidence type="ECO:0000313" key="8">
    <source>
        <dbReference type="Proteomes" id="UP000008744"/>
    </source>
</evidence>
<dbReference type="GO" id="GO:0043266">
    <property type="term" value="P:regulation of potassium ion transport"/>
    <property type="evidence" value="ECO:0007669"/>
    <property type="project" value="TreeGrafter"/>
</dbReference>
<evidence type="ECO:0000256" key="6">
    <source>
        <dbReference type="SAM" id="Phobius"/>
    </source>
</evidence>
<name>B4H6P9_DROPE</name>
<dbReference type="Gene3D" id="1.20.1250.20">
    <property type="entry name" value="MFS general substrate transporter like domains"/>
    <property type="match status" value="1"/>
</dbReference>
<dbReference type="AlphaFoldDB" id="B4H6P9"/>
<protein>
    <submittedName>
        <fullName evidence="7">GL15593</fullName>
    </submittedName>
</protein>
<dbReference type="InterPro" id="IPR010291">
    <property type="entry name" value="Ion_channel_UNC-93"/>
</dbReference>
<sequence length="415" mass="46321">MVNSLHAFGLAIGWMDILGVLVFELMIFYLMRSRAAQEAPNDAEVPPDEGVVRQQRKHLTALQAPEEEPGNDTNTDYTCCGHNYCSFHAKDIPQPLAKDVFMLIMIYVPCLVIAVVLVVFFLDPLTRYGEGRKGSHSKNSTVLRNMLATFRQMKRTNQQMLIPLTVFIGLEQAWIAAEYTQGFVACALGVNMIGYVMITWGVMDSLACAFFGIAMKYIGRSMIIFIGASLNVIIMGFKLHYRPVPDHPVVFYALAGVWGISDAAWVTQIQAFYGLLFRRHKEAAFSNYRLFESVGFVLGFIYSSLLCIQSKLYIMLLILTLGLIGFLAVEVLYQNKVHLFNPVVLAVVPLEGANMADKEVMEAVKMVDMAERAEEEEEEEVEVGVETDSQDCPEVQEPLGALISNKATAIQANRT</sequence>
<evidence type="ECO:0000256" key="3">
    <source>
        <dbReference type="ARBA" id="ARBA00022692"/>
    </source>
</evidence>
<dbReference type="Pfam" id="PF05978">
    <property type="entry name" value="UNC-93"/>
    <property type="match status" value="1"/>
</dbReference>
<dbReference type="EMBL" id="CH479214">
    <property type="protein sequence ID" value="EDW33477.1"/>
    <property type="molecule type" value="Genomic_DNA"/>
</dbReference>
<evidence type="ECO:0000256" key="4">
    <source>
        <dbReference type="ARBA" id="ARBA00022989"/>
    </source>
</evidence>
<dbReference type="OrthoDB" id="78663at2759"/>
<comment type="similarity">
    <text evidence="2">Belongs to the unc-93 family.</text>
</comment>
<dbReference type="SUPFAM" id="SSF103473">
    <property type="entry name" value="MFS general substrate transporter"/>
    <property type="match status" value="1"/>
</dbReference>
<reference evidence="7 8" key="1">
    <citation type="journal article" date="2007" name="Nature">
        <title>Evolution of genes and genomes on the Drosophila phylogeny.</title>
        <authorList>
            <consortium name="Drosophila 12 Genomes Consortium"/>
            <person name="Clark A.G."/>
            <person name="Eisen M.B."/>
            <person name="Smith D.R."/>
            <person name="Bergman C.M."/>
            <person name="Oliver B."/>
            <person name="Markow T.A."/>
            <person name="Kaufman T.C."/>
            <person name="Kellis M."/>
            <person name="Gelbart W."/>
            <person name="Iyer V.N."/>
            <person name="Pollard D.A."/>
            <person name="Sackton T.B."/>
            <person name="Larracuente A.M."/>
            <person name="Singh N.D."/>
            <person name="Abad J.P."/>
            <person name="Abt D.N."/>
            <person name="Adryan B."/>
            <person name="Aguade M."/>
            <person name="Akashi H."/>
            <person name="Anderson W.W."/>
            <person name="Aquadro C.F."/>
            <person name="Ardell D.H."/>
            <person name="Arguello R."/>
            <person name="Artieri C.G."/>
            <person name="Barbash D.A."/>
            <person name="Barker D."/>
            <person name="Barsanti P."/>
            <person name="Batterham P."/>
            <person name="Batzoglou S."/>
            <person name="Begun D."/>
            <person name="Bhutkar A."/>
            <person name="Blanco E."/>
            <person name="Bosak S.A."/>
            <person name="Bradley R.K."/>
            <person name="Brand A.D."/>
            <person name="Brent M.R."/>
            <person name="Brooks A.N."/>
            <person name="Brown R.H."/>
            <person name="Butlin R.K."/>
            <person name="Caggese C."/>
            <person name="Calvi B.R."/>
            <person name="Bernardo de Carvalho A."/>
            <person name="Caspi A."/>
            <person name="Castrezana S."/>
            <person name="Celniker S.E."/>
            <person name="Chang J.L."/>
            <person name="Chapple C."/>
            <person name="Chatterji S."/>
            <person name="Chinwalla A."/>
            <person name="Civetta A."/>
            <person name="Clifton S.W."/>
            <person name="Comeron J.M."/>
            <person name="Costello J.C."/>
            <person name="Coyne J.A."/>
            <person name="Daub J."/>
            <person name="David R.G."/>
            <person name="Delcher A.L."/>
            <person name="Delehaunty K."/>
            <person name="Do C.B."/>
            <person name="Ebling H."/>
            <person name="Edwards K."/>
            <person name="Eickbush T."/>
            <person name="Evans J.D."/>
            <person name="Filipski A."/>
            <person name="Findeiss S."/>
            <person name="Freyhult E."/>
            <person name="Fulton L."/>
            <person name="Fulton R."/>
            <person name="Garcia A.C."/>
            <person name="Gardiner A."/>
            <person name="Garfield D.A."/>
            <person name="Garvin B.E."/>
            <person name="Gibson G."/>
            <person name="Gilbert D."/>
            <person name="Gnerre S."/>
            <person name="Godfrey J."/>
            <person name="Good R."/>
            <person name="Gotea V."/>
            <person name="Gravely B."/>
            <person name="Greenberg A.J."/>
            <person name="Griffiths-Jones S."/>
            <person name="Gross S."/>
            <person name="Guigo R."/>
            <person name="Gustafson E.A."/>
            <person name="Haerty W."/>
            <person name="Hahn M.W."/>
            <person name="Halligan D.L."/>
            <person name="Halpern A.L."/>
            <person name="Halter G.M."/>
            <person name="Han M.V."/>
            <person name="Heger A."/>
            <person name="Hillier L."/>
            <person name="Hinrichs A.S."/>
            <person name="Holmes I."/>
            <person name="Hoskins R.A."/>
            <person name="Hubisz M.J."/>
            <person name="Hultmark D."/>
            <person name="Huntley M.A."/>
            <person name="Jaffe D.B."/>
            <person name="Jagadeeshan S."/>
            <person name="Jeck W.R."/>
            <person name="Johnson J."/>
            <person name="Jones C.D."/>
            <person name="Jordan W.C."/>
            <person name="Karpen G.H."/>
            <person name="Kataoka E."/>
            <person name="Keightley P.D."/>
            <person name="Kheradpour P."/>
            <person name="Kirkness E.F."/>
            <person name="Koerich L.B."/>
            <person name="Kristiansen K."/>
            <person name="Kudrna D."/>
            <person name="Kulathinal R.J."/>
            <person name="Kumar S."/>
            <person name="Kwok R."/>
            <person name="Lander E."/>
            <person name="Langley C.H."/>
            <person name="Lapoint R."/>
            <person name="Lazzaro B.P."/>
            <person name="Lee S.J."/>
            <person name="Levesque L."/>
            <person name="Li R."/>
            <person name="Lin C.F."/>
            <person name="Lin M.F."/>
            <person name="Lindblad-Toh K."/>
            <person name="Llopart A."/>
            <person name="Long M."/>
            <person name="Low L."/>
            <person name="Lozovsky E."/>
            <person name="Lu J."/>
            <person name="Luo M."/>
            <person name="Machado C.A."/>
            <person name="Makalowski W."/>
            <person name="Marzo M."/>
            <person name="Matsuda M."/>
            <person name="Matzkin L."/>
            <person name="McAllister B."/>
            <person name="McBride C.S."/>
            <person name="McKernan B."/>
            <person name="McKernan K."/>
            <person name="Mendez-Lago M."/>
            <person name="Minx P."/>
            <person name="Mollenhauer M.U."/>
            <person name="Montooth K."/>
            <person name="Mount S.M."/>
            <person name="Mu X."/>
            <person name="Myers E."/>
            <person name="Negre B."/>
            <person name="Newfeld S."/>
            <person name="Nielsen R."/>
            <person name="Noor M.A."/>
            <person name="O'Grady P."/>
            <person name="Pachter L."/>
            <person name="Papaceit M."/>
            <person name="Parisi M.J."/>
            <person name="Parisi M."/>
            <person name="Parts L."/>
            <person name="Pedersen J.S."/>
            <person name="Pesole G."/>
            <person name="Phillippy A.M."/>
            <person name="Ponting C.P."/>
            <person name="Pop M."/>
            <person name="Porcelli D."/>
            <person name="Powell J.R."/>
            <person name="Prohaska S."/>
            <person name="Pruitt K."/>
            <person name="Puig M."/>
            <person name="Quesneville H."/>
            <person name="Ram K.R."/>
            <person name="Rand D."/>
            <person name="Rasmussen M.D."/>
            <person name="Reed L.K."/>
            <person name="Reenan R."/>
            <person name="Reily A."/>
            <person name="Remington K.A."/>
            <person name="Rieger T.T."/>
            <person name="Ritchie M.G."/>
            <person name="Robin C."/>
            <person name="Rogers Y.H."/>
            <person name="Rohde C."/>
            <person name="Rozas J."/>
            <person name="Rubenfield M.J."/>
            <person name="Ruiz A."/>
            <person name="Russo S."/>
            <person name="Salzberg S.L."/>
            <person name="Sanchez-Gracia A."/>
            <person name="Saranga D.J."/>
            <person name="Sato H."/>
            <person name="Schaeffer S.W."/>
            <person name="Schatz M.C."/>
            <person name="Schlenke T."/>
            <person name="Schwartz R."/>
            <person name="Segarra C."/>
            <person name="Singh R.S."/>
            <person name="Sirot L."/>
            <person name="Sirota M."/>
            <person name="Sisneros N.B."/>
            <person name="Smith C.D."/>
            <person name="Smith T.F."/>
            <person name="Spieth J."/>
            <person name="Stage D.E."/>
            <person name="Stark A."/>
            <person name="Stephan W."/>
            <person name="Strausberg R.L."/>
            <person name="Strempel S."/>
            <person name="Sturgill D."/>
            <person name="Sutton G."/>
            <person name="Sutton G.G."/>
            <person name="Tao W."/>
            <person name="Teichmann S."/>
            <person name="Tobari Y.N."/>
            <person name="Tomimura Y."/>
            <person name="Tsolas J.M."/>
            <person name="Valente V.L."/>
            <person name="Venter E."/>
            <person name="Venter J.C."/>
            <person name="Vicario S."/>
            <person name="Vieira F.G."/>
            <person name="Vilella A.J."/>
            <person name="Villasante A."/>
            <person name="Walenz B."/>
            <person name="Wang J."/>
            <person name="Wasserman M."/>
            <person name="Watts T."/>
            <person name="Wilson D."/>
            <person name="Wilson R.K."/>
            <person name="Wing R.A."/>
            <person name="Wolfner M.F."/>
            <person name="Wong A."/>
            <person name="Wong G.K."/>
            <person name="Wu C.I."/>
            <person name="Wu G."/>
            <person name="Yamamoto D."/>
            <person name="Yang H.P."/>
            <person name="Yang S.P."/>
            <person name="Yorke J.A."/>
            <person name="Yoshida K."/>
            <person name="Zdobnov E."/>
            <person name="Zhang P."/>
            <person name="Zhang Y."/>
            <person name="Zimin A.V."/>
            <person name="Baldwin J."/>
            <person name="Abdouelleil A."/>
            <person name="Abdulkadir J."/>
            <person name="Abebe A."/>
            <person name="Abera B."/>
            <person name="Abreu J."/>
            <person name="Acer S.C."/>
            <person name="Aftuck L."/>
            <person name="Alexander A."/>
            <person name="An P."/>
            <person name="Anderson E."/>
            <person name="Anderson S."/>
            <person name="Arachi H."/>
            <person name="Azer M."/>
            <person name="Bachantsang P."/>
            <person name="Barry A."/>
            <person name="Bayul T."/>
            <person name="Berlin A."/>
            <person name="Bessette D."/>
            <person name="Bloom T."/>
            <person name="Blye J."/>
            <person name="Boguslavskiy L."/>
            <person name="Bonnet C."/>
            <person name="Boukhgalter B."/>
            <person name="Bourzgui I."/>
            <person name="Brown A."/>
            <person name="Cahill P."/>
            <person name="Channer S."/>
            <person name="Cheshatsang Y."/>
            <person name="Chuda L."/>
            <person name="Citroen M."/>
            <person name="Collymore A."/>
            <person name="Cooke P."/>
            <person name="Costello M."/>
            <person name="D'Aco K."/>
            <person name="Daza R."/>
            <person name="De Haan G."/>
            <person name="DeGray S."/>
            <person name="DeMaso C."/>
            <person name="Dhargay N."/>
            <person name="Dooley K."/>
            <person name="Dooley E."/>
            <person name="Doricent M."/>
            <person name="Dorje P."/>
            <person name="Dorjee K."/>
            <person name="Dupes A."/>
            <person name="Elong R."/>
            <person name="Falk J."/>
            <person name="Farina A."/>
            <person name="Faro S."/>
            <person name="Ferguson D."/>
            <person name="Fisher S."/>
            <person name="Foley C.D."/>
            <person name="Franke A."/>
            <person name="Friedrich D."/>
            <person name="Gadbois L."/>
            <person name="Gearin G."/>
            <person name="Gearin C.R."/>
            <person name="Giannoukos G."/>
            <person name="Goode T."/>
            <person name="Graham J."/>
            <person name="Grandbois E."/>
            <person name="Grewal S."/>
            <person name="Gyaltsen K."/>
            <person name="Hafez N."/>
            <person name="Hagos B."/>
            <person name="Hall J."/>
            <person name="Henson C."/>
            <person name="Hollinger A."/>
            <person name="Honan T."/>
            <person name="Huard M.D."/>
            <person name="Hughes L."/>
            <person name="Hurhula B."/>
            <person name="Husby M.E."/>
            <person name="Kamat A."/>
            <person name="Kanga B."/>
            <person name="Kashin S."/>
            <person name="Khazanovich D."/>
            <person name="Kisner P."/>
            <person name="Lance K."/>
            <person name="Lara M."/>
            <person name="Lee W."/>
            <person name="Lennon N."/>
            <person name="Letendre F."/>
            <person name="LeVine R."/>
            <person name="Lipovsky A."/>
            <person name="Liu X."/>
            <person name="Liu J."/>
            <person name="Liu S."/>
            <person name="Lokyitsang T."/>
            <person name="Lokyitsang Y."/>
            <person name="Lubonja R."/>
            <person name="Lui A."/>
            <person name="MacDonald P."/>
            <person name="Magnisalis V."/>
            <person name="Maru K."/>
            <person name="Matthews C."/>
            <person name="McCusker W."/>
            <person name="McDonough S."/>
            <person name="Mehta T."/>
            <person name="Meldrim J."/>
            <person name="Meneus L."/>
            <person name="Mihai O."/>
            <person name="Mihalev A."/>
            <person name="Mihova T."/>
            <person name="Mittelman R."/>
            <person name="Mlenga V."/>
            <person name="Montmayeur A."/>
            <person name="Mulrain L."/>
            <person name="Navidi A."/>
            <person name="Naylor J."/>
            <person name="Negash T."/>
            <person name="Nguyen T."/>
            <person name="Nguyen N."/>
            <person name="Nicol R."/>
            <person name="Norbu C."/>
            <person name="Norbu N."/>
            <person name="Novod N."/>
            <person name="O'Neill B."/>
            <person name="Osman S."/>
            <person name="Markiewicz E."/>
            <person name="Oyono O.L."/>
            <person name="Patti C."/>
            <person name="Phunkhang P."/>
            <person name="Pierre F."/>
            <person name="Priest M."/>
            <person name="Raghuraman S."/>
            <person name="Rege F."/>
            <person name="Reyes R."/>
            <person name="Rise C."/>
            <person name="Rogov P."/>
            <person name="Ross K."/>
            <person name="Ryan E."/>
            <person name="Settipalli S."/>
            <person name="Shea T."/>
            <person name="Sherpa N."/>
            <person name="Shi L."/>
            <person name="Shih D."/>
            <person name="Sparrow T."/>
            <person name="Spaulding J."/>
            <person name="Stalker J."/>
            <person name="Stange-Thomann N."/>
            <person name="Stavropoulos S."/>
            <person name="Stone C."/>
            <person name="Strader C."/>
            <person name="Tesfaye S."/>
            <person name="Thomson T."/>
            <person name="Thoulutsang Y."/>
            <person name="Thoulutsang D."/>
            <person name="Topham K."/>
            <person name="Topping I."/>
            <person name="Tsamla T."/>
            <person name="Vassiliev H."/>
            <person name="Vo A."/>
            <person name="Wangchuk T."/>
            <person name="Wangdi T."/>
            <person name="Weiand M."/>
            <person name="Wilkinson J."/>
            <person name="Wilson A."/>
            <person name="Yadav S."/>
            <person name="Young G."/>
            <person name="Yu Q."/>
            <person name="Zembek L."/>
            <person name="Zhong D."/>
            <person name="Zimmer A."/>
            <person name="Zwirko Z."/>
            <person name="Jaffe D.B."/>
            <person name="Alvarez P."/>
            <person name="Brockman W."/>
            <person name="Butler J."/>
            <person name="Chin C."/>
            <person name="Gnerre S."/>
            <person name="Grabherr M."/>
            <person name="Kleber M."/>
            <person name="Mauceli E."/>
            <person name="MacCallum I."/>
        </authorList>
    </citation>
    <scope>NUCLEOTIDE SEQUENCE [LARGE SCALE GENOMIC DNA]</scope>
    <source>
        <strain evidence="8">MSH-3 / Tucson 14011-0111.49</strain>
    </source>
</reference>
<feature type="transmembrane region" description="Helical" evidence="6">
    <location>
        <begin position="251"/>
        <end position="276"/>
    </location>
</feature>
<feature type="transmembrane region" description="Helical" evidence="6">
    <location>
        <begin position="312"/>
        <end position="333"/>
    </location>
</feature>
<keyword evidence="5 6" id="KW-0472">Membrane</keyword>
<dbReference type="HOGENOM" id="CLU_662720_0_0_1"/>
<dbReference type="PANTHER" id="PTHR19444:SF13">
    <property type="entry name" value="PROTEIN UNC-93 HOMOLOG A"/>
    <property type="match status" value="1"/>
</dbReference>
<feature type="transmembrane region" description="Helical" evidence="6">
    <location>
        <begin position="192"/>
        <end position="215"/>
    </location>
</feature>
<dbReference type="InterPro" id="IPR036259">
    <property type="entry name" value="MFS_trans_sf"/>
</dbReference>
<keyword evidence="3 6" id="KW-0812">Transmembrane</keyword>
<keyword evidence="8" id="KW-1185">Reference proteome</keyword>
<feature type="transmembrane region" description="Helical" evidence="6">
    <location>
        <begin position="288"/>
        <end position="306"/>
    </location>
</feature>
<feature type="transmembrane region" description="Helical" evidence="6">
    <location>
        <begin position="222"/>
        <end position="239"/>
    </location>
</feature>
<dbReference type="eggNOG" id="KOG3097">
    <property type="taxonomic scope" value="Eukaryota"/>
</dbReference>
<dbReference type="PANTHER" id="PTHR19444">
    <property type="entry name" value="UNC-93 RELATED"/>
    <property type="match status" value="1"/>
</dbReference>
<dbReference type="GO" id="GO:0015459">
    <property type="term" value="F:potassium channel regulator activity"/>
    <property type="evidence" value="ECO:0007669"/>
    <property type="project" value="TreeGrafter"/>
</dbReference>
<evidence type="ECO:0000256" key="1">
    <source>
        <dbReference type="ARBA" id="ARBA00004141"/>
    </source>
</evidence>
<gene>
    <name evidence="7" type="primary">Dper\GL15593</name>
    <name evidence="7" type="ORF">Dper_GL15593</name>
</gene>
<organism evidence="8">
    <name type="scientific">Drosophila persimilis</name>
    <name type="common">Fruit fly</name>
    <dbReference type="NCBI Taxonomy" id="7234"/>
    <lineage>
        <taxon>Eukaryota</taxon>
        <taxon>Metazoa</taxon>
        <taxon>Ecdysozoa</taxon>
        <taxon>Arthropoda</taxon>
        <taxon>Hexapoda</taxon>
        <taxon>Insecta</taxon>
        <taxon>Pterygota</taxon>
        <taxon>Neoptera</taxon>
        <taxon>Endopterygota</taxon>
        <taxon>Diptera</taxon>
        <taxon>Brachycera</taxon>
        <taxon>Muscomorpha</taxon>
        <taxon>Ephydroidea</taxon>
        <taxon>Drosophilidae</taxon>
        <taxon>Drosophila</taxon>
        <taxon>Sophophora</taxon>
    </lineage>
</organism>
<evidence type="ECO:0000256" key="5">
    <source>
        <dbReference type="ARBA" id="ARBA00023136"/>
    </source>
</evidence>
<feature type="transmembrane region" description="Helical" evidence="6">
    <location>
        <begin position="100"/>
        <end position="122"/>
    </location>
</feature>
<comment type="subcellular location">
    <subcellularLocation>
        <location evidence="1">Membrane</location>
        <topology evidence="1">Multi-pass membrane protein</topology>
    </subcellularLocation>
</comment>
<dbReference type="Proteomes" id="UP000008744">
    <property type="component" value="Unassembled WGS sequence"/>
</dbReference>
<dbReference type="GO" id="GO:0005886">
    <property type="term" value="C:plasma membrane"/>
    <property type="evidence" value="ECO:0007669"/>
    <property type="project" value="TreeGrafter"/>
</dbReference>
<proteinExistence type="inferred from homology"/>
<dbReference type="OMA" id="PLEGANM"/>